<keyword evidence="7" id="KW-1185">Reference proteome</keyword>
<organism evidence="6 7">
    <name type="scientific">Actinoplanes regularis</name>
    <dbReference type="NCBI Taxonomy" id="52697"/>
    <lineage>
        <taxon>Bacteria</taxon>
        <taxon>Bacillati</taxon>
        <taxon>Actinomycetota</taxon>
        <taxon>Actinomycetes</taxon>
        <taxon>Micromonosporales</taxon>
        <taxon>Micromonosporaceae</taxon>
        <taxon>Actinoplanes</taxon>
    </lineage>
</organism>
<dbReference type="AlphaFoldDB" id="A0A239BQK8"/>
<evidence type="ECO:0000313" key="6">
    <source>
        <dbReference type="EMBL" id="SNS09413.1"/>
    </source>
</evidence>
<evidence type="ECO:0000256" key="2">
    <source>
        <dbReference type="ARBA" id="ARBA00023015"/>
    </source>
</evidence>
<dbReference type="EMBL" id="FZNR01000010">
    <property type="protein sequence ID" value="SNS09413.1"/>
    <property type="molecule type" value="Genomic_DNA"/>
</dbReference>
<protein>
    <submittedName>
        <fullName evidence="6">DNA-binding transcriptional regulator, LysR family</fullName>
    </submittedName>
</protein>
<accession>A0A239BQK8</accession>
<dbReference type="GO" id="GO:0003700">
    <property type="term" value="F:DNA-binding transcription factor activity"/>
    <property type="evidence" value="ECO:0007669"/>
    <property type="project" value="InterPro"/>
</dbReference>
<evidence type="ECO:0000259" key="5">
    <source>
        <dbReference type="PROSITE" id="PS50931"/>
    </source>
</evidence>
<dbReference type="PANTHER" id="PTHR30346:SF29">
    <property type="entry name" value="LYSR SUBSTRATE-BINDING"/>
    <property type="match status" value="1"/>
</dbReference>
<dbReference type="SUPFAM" id="SSF53850">
    <property type="entry name" value="Periplasmic binding protein-like II"/>
    <property type="match status" value="1"/>
</dbReference>
<reference evidence="6 7" key="1">
    <citation type="submission" date="2017-06" db="EMBL/GenBank/DDBJ databases">
        <authorList>
            <person name="Kim H.J."/>
            <person name="Triplett B.A."/>
        </authorList>
    </citation>
    <scope>NUCLEOTIDE SEQUENCE [LARGE SCALE GENOMIC DNA]</scope>
    <source>
        <strain evidence="6 7">DSM 43151</strain>
    </source>
</reference>
<evidence type="ECO:0000256" key="4">
    <source>
        <dbReference type="ARBA" id="ARBA00023163"/>
    </source>
</evidence>
<dbReference type="Pfam" id="PF03466">
    <property type="entry name" value="LysR_substrate"/>
    <property type="match status" value="1"/>
</dbReference>
<keyword evidence="3 6" id="KW-0238">DNA-binding</keyword>
<dbReference type="InterPro" id="IPR000847">
    <property type="entry name" value="LysR_HTH_N"/>
</dbReference>
<proteinExistence type="inferred from homology"/>
<dbReference type="RefSeq" id="WP_089295597.1">
    <property type="nucleotide sequence ID" value="NZ_BOMU01000062.1"/>
</dbReference>
<dbReference type="InterPro" id="IPR036388">
    <property type="entry name" value="WH-like_DNA-bd_sf"/>
</dbReference>
<evidence type="ECO:0000256" key="3">
    <source>
        <dbReference type="ARBA" id="ARBA00023125"/>
    </source>
</evidence>
<name>A0A239BQK8_9ACTN</name>
<dbReference type="InterPro" id="IPR005119">
    <property type="entry name" value="LysR_subst-bd"/>
</dbReference>
<evidence type="ECO:0000256" key="1">
    <source>
        <dbReference type="ARBA" id="ARBA00009437"/>
    </source>
</evidence>
<dbReference type="PROSITE" id="PS50931">
    <property type="entry name" value="HTH_LYSR"/>
    <property type="match status" value="1"/>
</dbReference>
<comment type="similarity">
    <text evidence="1">Belongs to the LysR transcriptional regulatory family.</text>
</comment>
<sequence>MLDVRKLRLLCDLERLGTIAAVAQARSYTPSAVSQQLATLEREAGVALLERSGRRVAFTAAGQVLARHAATVLSALEETDAALAAVRSGPAGPLRIGAFPTAVRTLLPAALVTLGCDHPALELMVTELDPAQVPAALRERRLDVGLLNDYDVAPGDVDPDLDSVPLLEETVFLAVPVAVRCGTLAEARDQPWIMASEGTLCHDVTLRVCAAEGYRPRVRHRADDFVTVLALVGAGQGVSLVPELAASPVEGVRLLPLGLRRRTRIAYRKGAAGHPAVAALVAALS</sequence>
<gene>
    <name evidence="6" type="ORF">SAMN06264365_11029</name>
</gene>
<dbReference type="OrthoDB" id="3673085at2"/>
<dbReference type="Gene3D" id="3.40.190.10">
    <property type="entry name" value="Periplasmic binding protein-like II"/>
    <property type="match status" value="2"/>
</dbReference>
<dbReference type="GO" id="GO:0003677">
    <property type="term" value="F:DNA binding"/>
    <property type="evidence" value="ECO:0007669"/>
    <property type="project" value="UniProtKB-KW"/>
</dbReference>
<dbReference type="GO" id="GO:0032993">
    <property type="term" value="C:protein-DNA complex"/>
    <property type="evidence" value="ECO:0007669"/>
    <property type="project" value="TreeGrafter"/>
</dbReference>
<feature type="domain" description="HTH lysR-type" evidence="5">
    <location>
        <begin position="2"/>
        <end position="59"/>
    </location>
</feature>
<dbReference type="SUPFAM" id="SSF46785">
    <property type="entry name" value="Winged helix' DNA-binding domain"/>
    <property type="match status" value="1"/>
</dbReference>
<keyword evidence="2" id="KW-0805">Transcription regulation</keyword>
<dbReference type="Proteomes" id="UP000198415">
    <property type="component" value="Unassembled WGS sequence"/>
</dbReference>
<dbReference type="Gene3D" id="1.10.10.10">
    <property type="entry name" value="Winged helix-like DNA-binding domain superfamily/Winged helix DNA-binding domain"/>
    <property type="match status" value="1"/>
</dbReference>
<keyword evidence="4" id="KW-0804">Transcription</keyword>
<dbReference type="InterPro" id="IPR036390">
    <property type="entry name" value="WH_DNA-bd_sf"/>
</dbReference>
<dbReference type="PANTHER" id="PTHR30346">
    <property type="entry name" value="TRANSCRIPTIONAL DUAL REGULATOR HCAR-RELATED"/>
    <property type="match status" value="1"/>
</dbReference>
<evidence type="ECO:0000313" key="7">
    <source>
        <dbReference type="Proteomes" id="UP000198415"/>
    </source>
</evidence>
<dbReference type="Pfam" id="PF00126">
    <property type="entry name" value="HTH_1"/>
    <property type="match status" value="1"/>
</dbReference>